<dbReference type="Gene3D" id="1.10.1240.10">
    <property type="entry name" value="Methionine synthase domain"/>
    <property type="match status" value="1"/>
</dbReference>
<reference evidence="6" key="1">
    <citation type="submission" date="2023-08" db="EMBL/GenBank/DDBJ databases">
        <title>Methanolobus mangrovi sp. nov. and Methanolobus sediminis sp. nov, two novel methylotrophic methanogens isolated from mangrove sediments in China.</title>
        <authorList>
            <person name="Zhou J."/>
        </authorList>
    </citation>
    <scope>NUCLEOTIDE SEQUENCE</scope>
    <source>
        <strain evidence="6">FTZ2</strain>
    </source>
</reference>
<dbReference type="NCBIfam" id="TIGR02370">
    <property type="entry name" value="pyl_corrinoid"/>
    <property type="match status" value="1"/>
</dbReference>
<evidence type="ECO:0000259" key="5">
    <source>
        <dbReference type="PROSITE" id="PS51337"/>
    </source>
</evidence>
<feature type="domain" description="B12-binding N-terminal" evidence="5">
    <location>
        <begin position="1"/>
        <end position="92"/>
    </location>
</feature>
<dbReference type="InterPro" id="IPR003759">
    <property type="entry name" value="Cbl-bd_cap"/>
</dbReference>
<dbReference type="SUPFAM" id="SSF52242">
    <property type="entry name" value="Cobalamin (vitamin B12)-binding domain"/>
    <property type="match status" value="1"/>
</dbReference>
<keyword evidence="6" id="KW-0489">Methyltransferase</keyword>
<dbReference type="Gene3D" id="3.40.50.280">
    <property type="entry name" value="Cobalamin-binding domain"/>
    <property type="match status" value="1"/>
</dbReference>
<dbReference type="Pfam" id="PF02310">
    <property type="entry name" value="B12-binding"/>
    <property type="match status" value="1"/>
</dbReference>
<gene>
    <name evidence="6" type="ORF">RE476_01475</name>
</gene>
<keyword evidence="3" id="KW-0170">Cobalt</keyword>
<dbReference type="AlphaFoldDB" id="A0AA51YGX1"/>
<sequence>MLARDNIIKKAIEAIMTLNDVMAQNVAMEALEAGIEPEYVIEEGFYAGINRIEEMFKEGKIFLPHMIAAAEAMEAGVRVLIPSKENMLSDMKSKGTVIIGTIEGDIHSIGKDIVATSLQIDGYEVINLGVDVPVETFIEKSMSIHPDIVATSALMTITMTNQLTLEKELKEAGIRDSLKTVVGGTPVTPEWAQAIGADIYGSDASDVVRKVNMILGSKKRNECPPKELLAVNASH</sequence>
<protein>
    <submittedName>
        <fullName evidence="6">Methyltransferase cognate corrinoid protein</fullName>
    </submittedName>
</protein>
<dbReference type="InterPro" id="IPR012741">
    <property type="entry name" value="Corrinoid_p"/>
</dbReference>
<dbReference type="GO" id="GO:0015948">
    <property type="term" value="P:methanogenesis"/>
    <property type="evidence" value="ECO:0007669"/>
    <property type="project" value="InterPro"/>
</dbReference>
<dbReference type="RefSeq" id="WP_309308507.1">
    <property type="nucleotide sequence ID" value="NZ_CP133594.1"/>
</dbReference>
<accession>A0AA51YGX1</accession>
<dbReference type="SMART" id="SM01018">
    <property type="entry name" value="B12-binding_2"/>
    <property type="match status" value="1"/>
</dbReference>
<dbReference type="PROSITE" id="PS51337">
    <property type="entry name" value="B12_BINDING_NTER"/>
    <property type="match status" value="1"/>
</dbReference>
<dbReference type="PANTHER" id="PTHR45833">
    <property type="entry name" value="METHIONINE SYNTHASE"/>
    <property type="match status" value="1"/>
</dbReference>
<dbReference type="GO" id="GO:0050897">
    <property type="term" value="F:cobalt ion binding"/>
    <property type="evidence" value="ECO:0007669"/>
    <property type="project" value="InterPro"/>
</dbReference>
<dbReference type="PANTHER" id="PTHR45833:SF1">
    <property type="entry name" value="METHIONINE SYNTHASE"/>
    <property type="match status" value="1"/>
</dbReference>
<comment type="similarity">
    <text evidence="1">Belongs to the methylamine corrinoid protein family.</text>
</comment>
<evidence type="ECO:0000256" key="3">
    <source>
        <dbReference type="ARBA" id="ARBA00023285"/>
    </source>
</evidence>
<evidence type="ECO:0000313" key="6">
    <source>
        <dbReference type="EMBL" id="WMW22516.1"/>
    </source>
</evidence>
<keyword evidence="6" id="KW-0808">Transferase</keyword>
<dbReference type="InterPro" id="IPR006158">
    <property type="entry name" value="Cobalamin-bd"/>
</dbReference>
<dbReference type="GO" id="GO:0050667">
    <property type="term" value="P:homocysteine metabolic process"/>
    <property type="evidence" value="ECO:0007669"/>
    <property type="project" value="TreeGrafter"/>
</dbReference>
<evidence type="ECO:0000256" key="2">
    <source>
        <dbReference type="ARBA" id="ARBA00022723"/>
    </source>
</evidence>
<dbReference type="EMBL" id="CP133594">
    <property type="protein sequence ID" value="WMW22516.1"/>
    <property type="molecule type" value="Genomic_DNA"/>
</dbReference>
<organism evidence="6 7">
    <name type="scientific">Methanolobus mangrovi</name>
    <dbReference type="NCBI Taxonomy" id="3072977"/>
    <lineage>
        <taxon>Archaea</taxon>
        <taxon>Methanobacteriati</taxon>
        <taxon>Methanobacteriota</taxon>
        <taxon>Stenosarchaea group</taxon>
        <taxon>Methanomicrobia</taxon>
        <taxon>Methanosarcinales</taxon>
        <taxon>Methanosarcinaceae</taxon>
        <taxon>Methanolobus</taxon>
    </lineage>
</organism>
<dbReference type="GO" id="GO:0046653">
    <property type="term" value="P:tetrahydrofolate metabolic process"/>
    <property type="evidence" value="ECO:0007669"/>
    <property type="project" value="TreeGrafter"/>
</dbReference>
<keyword evidence="2" id="KW-0479">Metal-binding</keyword>
<dbReference type="GO" id="GO:0032259">
    <property type="term" value="P:methylation"/>
    <property type="evidence" value="ECO:0007669"/>
    <property type="project" value="UniProtKB-KW"/>
</dbReference>
<dbReference type="SUPFAM" id="SSF47644">
    <property type="entry name" value="Methionine synthase domain"/>
    <property type="match status" value="1"/>
</dbReference>
<dbReference type="KEGG" id="mmav:RE476_01475"/>
<feature type="domain" description="B12-binding" evidence="4">
    <location>
        <begin position="94"/>
        <end position="225"/>
    </location>
</feature>
<evidence type="ECO:0000259" key="4">
    <source>
        <dbReference type="PROSITE" id="PS51332"/>
    </source>
</evidence>
<dbReference type="InterPro" id="IPR050554">
    <property type="entry name" value="Met_Synthase/Corrinoid"/>
</dbReference>
<dbReference type="PROSITE" id="PS51332">
    <property type="entry name" value="B12_BINDING"/>
    <property type="match status" value="1"/>
</dbReference>
<dbReference type="GO" id="GO:0008705">
    <property type="term" value="F:methionine synthase activity"/>
    <property type="evidence" value="ECO:0007669"/>
    <property type="project" value="TreeGrafter"/>
</dbReference>
<dbReference type="Pfam" id="PF02607">
    <property type="entry name" value="B12-binding_2"/>
    <property type="match status" value="1"/>
</dbReference>
<evidence type="ECO:0000313" key="7">
    <source>
        <dbReference type="Proteomes" id="UP001183006"/>
    </source>
</evidence>
<proteinExistence type="inferred from homology"/>
<dbReference type="GO" id="GO:0031419">
    <property type="term" value="F:cobalamin binding"/>
    <property type="evidence" value="ECO:0007669"/>
    <property type="project" value="InterPro"/>
</dbReference>
<evidence type="ECO:0000256" key="1">
    <source>
        <dbReference type="ARBA" id="ARBA00010854"/>
    </source>
</evidence>
<dbReference type="GO" id="GO:0005829">
    <property type="term" value="C:cytosol"/>
    <property type="evidence" value="ECO:0007669"/>
    <property type="project" value="TreeGrafter"/>
</dbReference>
<dbReference type="GeneID" id="84228770"/>
<dbReference type="Proteomes" id="UP001183006">
    <property type="component" value="Chromosome"/>
</dbReference>
<name>A0AA51YGX1_9EURY</name>
<keyword evidence="7" id="KW-1185">Reference proteome</keyword>
<dbReference type="FunFam" id="3.40.50.280:FF:000003">
    <property type="entry name" value="Dimethylamine methyltransferase corrinoid protein"/>
    <property type="match status" value="1"/>
</dbReference>
<dbReference type="InterPro" id="IPR036594">
    <property type="entry name" value="Meth_synthase_dom"/>
</dbReference>
<dbReference type="InterPro" id="IPR036724">
    <property type="entry name" value="Cobalamin-bd_sf"/>
</dbReference>